<evidence type="ECO:0000313" key="1">
    <source>
        <dbReference type="EMBL" id="KAG5210095.1"/>
    </source>
</evidence>
<dbReference type="Proteomes" id="UP000664991">
    <property type="component" value="Unassembled WGS sequence"/>
</dbReference>
<dbReference type="EMBL" id="JAEMGP010000004">
    <property type="protein sequence ID" value="KAG5210095.1"/>
    <property type="molecule type" value="Genomic_DNA"/>
</dbReference>
<dbReference type="AlphaFoldDB" id="A0A836D3F4"/>
<proteinExistence type="predicted"/>
<name>A0A836D3F4_SHEEP</name>
<evidence type="ECO:0000313" key="2">
    <source>
        <dbReference type="Proteomes" id="UP000664991"/>
    </source>
</evidence>
<gene>
    <name evidence="1" type="ORF">JEQ12_015289</name>
</gene>
<protein>
    <submittedName>
        <fullName evidence="1">Uncharacterized protein</fullName>
    </submittedName>
</protein>
<reference evidence="1 2" key="1">
    <citation type="submission" date="2020-12" db="EMBL/GenBank/DDBJ databases">
        <title>De novo assembly of Tibetan sheep genome.</title>
        <authorList>
            <person name="Li X."/>
        </authorList>
    </citation>
    <scope>NUCLEOTIDE SEQUENCE [LARGE SCALE GENOMIC DNA]</scope>
    <source>
        <tissue evidence="1">Heart</tissue>
    </source>
</reference>
<sequence>SDGWRAPFSRLFGSFSRIVKIQSPESLPPEAWPSVSVSVSESSKLESSWLCSAFHLLYLSMSSVK</sequence>
<feature type="non-terminal residue" evidence="1">
    <location>
        <position position="1"/>
    </location>
</feature>
<organism evidence="1 2">
    <name type="scientific">Ovis aries</name>
    <name type="common">Sheep</name>
    <dbReference type="NCBI Taxonomy" id="9940"/>
    <lineage>
        <taxon>Eukaryota</taxon>
        <taxon>Metazoa</taxon>
        <taxon>Chordata</taxon>
        <taxon>Craniata</taxon>
        <taxon>Vertebrata</taxon>
        <taxon>Euteleostomi</taxon>
        <taxon>Mammalia</taxon>
        <taxon>Eutheria</taxon>
        <taxon>Laurasiatheria</taxon>
        <taxon>Artiodactyla</taxon>
        <taxon>Ruminantia</taxon>
        <taxon>Pecora</taxon>
        <taxon>Bovidae</taxon>
        <taxon>Caprinae</taxon>
        <taxon>Ovis</taxon>
    </lineage>
</organism>
<comment type="caution">
    <text evidence="1">The sequence shown here is derived from an EMBL/GenBank/DDBJ whole genome shotgun (WGS) entry which is preliminary data.</text>
</comment>
<accession>A0A836D3F4</accession>